<evidence type="ECO:0000256" key="2">
    <source>
        <dbReference type="SAM" id="SignalP"/>
    </source>
</evidence>
<accession>A0ABV7K9V2</accession>
<protein>
    <submittedName>
        <fullName evidence="3">Bug family tripartite tricarboxylate transporter substrate binding protein</fullName>
    </submittedName>
</protein>
<dbReference type="PANTHER" id="PTHR42928">
    <property type="entry name" value="TRICARBOXYLATE-BINDING PROTEIN"/>
    <property type="match status" value="1"/>
</dbReference>
<dbReference type="PANTHER" id="PTHR42928:SF5">
    <property type="entry name" value="BLR1237 PROTEIN"/>
    <property type="match status" value="1"/>
</dbReference>
<gene>
    <name evidence="3" type="ORF">ACFOHJ_08510</name>
</gene>
<proteinExistence type="inferred from homology"/>
<dbReference type="Pfam" id="PF03401">
    <property type="entry name" value="TctC"/>
    <property type="match status" value="1"/>
</dbReference>
<evidence type="ECO:0000313" key="3">
    <source>
        <dbReference type="EMBL" id="MFC3206248.1"/>
    </source>
</evidence>
<evidence type="ECO:0000313" key="4">
    <source>
        <dbReference type="Proteomes" id="UP001595583"/>
    </source>
</evidence>
<feature type="chain" id="PRO_5045337215" evidence="2">
    <location>
        <begin position="26"/>
        <end position="320"/>
    </location>
</feature>
<feature type="signal peptide" evidence="2">
    <location>
        <begin position="1"/>
        <end position="25"/>
    </location>
</feature>
<sequence>MKHKWLGAVLAAIPAIGLMVAPAAAEDYPVSTVKLITHSSPGGGTDVFLRQLAKHLSPIMGTTFVVENVRGGGGAKAMATLANGPKDGSAFYGTTPSYVITSLLSKPEATYEDLDSVVNMFYDPQVVFVAKDSPYQSLTDLVNDAKARPNALVVAVSTPSSLDRQVMEKLKTVTGTEMNILTHDGGGDVMLSVLNGTAQAGIGEIAELRGQLDAGALRLITTYTDERLSQFPDVKTAKEQGIDLVVRKFRGIAGPKGLPDNVIAAWEEGISKLLEDPEFKAWYEAEGVQKAYLNHEDASALTKEFADEMKVFFKEYNIVE</sequence>
<name>A0ABV7K9V2_9HYPH</name>
<dbReference type="Gene3D" id="3.40.190.10">
    <property type="entry name" value="Periplasmic binding protein-like II"/>
    <property type="match status" value="1"/>
</dbReference>
<reference evidence="4" key="1">
    <citation type="journal article" date="2019" name="Int. J. Syst. Evol. Microbiol.">
        <title>The Global Catalogue of Microorganisms (GCM) 10K type strain sequencing project: providing services to taxonomists for standard genome sequencing and annotation.</title>
        <authorList>
            <consortium name="The Broad Institute Genomics Platform"/>
            <consortium name="The Broad Institute Genome Sequencing Center for Infectious Disease"/>
            <person name="Wu L."/>
            <person name="Ma J."/>
        </authorList>
    </citation>
    <scope>NUCLEOTIDE SEQUENCE [LARGE SCALE GENOMIC DNA]</scope>
    <source>
        <strain evidence="4">KCTC 52165</strain>
    </source>
</reference>
<dbReference type="Proteomes" id="UP001595583">
    <property type="component" value="Unassembled WGS sequence"/>
</dbReference>
<dbReference type="CDD" id="cd07012">
    <property type="entry name" value="PBP2_Bug_TTT"/>
    <property type="match status" value="1"/>
</dbReference>
<comment type="similarity">
    <text evidence="1">Belongs to the UPF0065 (bug) family.</text>
</comment>
<comment type="caution">
    <text evidence="3">The sequence shown here is derived from an EMBL/GenBank/DDBJ whole genome shotgun (WGS) entry which is preliminary data.</text>
</comment>
<dbReference type="InterPro" id="IPR005064">
    <property type="entry name" value="BUG"/>
</dbReference>
<evidence type="ECO:0000256" key="1">
    <source>
        <dbReference type="ARBA" id="ARBA00006987"/>
    </source>
</evidence>
<dbReference type="SUPFAM" id="SSF53850">
    <property type="entry name" value="Periplasmic binding protein-like II"/>
    <property type="match status" value="1"/>
</dbReference>
<keyword evidence="4" id="KW-1185">Reference proteome</keyword>
<dbReference type="PIRSF" id="PIRSF017082">
    <property type="entry name" value="YflP"/>
    <property type="match status" value="1"/>
</dbReference>
<dbReference type="RefSeq" id="WP_378220064.1">
    <property type="nucleotide sequence ID" value="NZ_JBHRTK010000010.1"/>
</dbReference>
<dbReference type="EMBL" id="JBHRTK010000010">
    <property type="protein sequence ID" value="MFC3206248.1"/>
    <property type="molecule type" value="Genomic_DNA"/>
</dbReference>
<keyword evidence="2" id="KW-0732">Signal</keyword>
<dbReference type="Gene3D" id="3.40.190.150">
    <property type="entry name" value="Bordetella uptake gene, domain 1"/>
    <property type="match status" value="1"/>
</dbReference>
<dbReference type="InterPro" id="IPR042100">
    <property type="entry name" value="Bug_dom1"/>
</dbReference>
<organism evidence="3 4">
    <name type="scientific">Aquamicrobium soli</name>
    <dbReference type="NCBI Taxonomy" id="1811518"/>
    <lineage>
        <taxon>Bacteria</taxon>
        <taxon>Pseudomonadati</taxon>
        <taxon>Pseudomonadota</taxon>
        <taxon>Alphaproteobacteria</taxon>
        <taxon>Hyphomicrobiales</taxon>
        <taxon>Phyllobacteriaceae</taxon>
        <taxon>Aquamicrobium</taxon>
    </lineage>
</organism>